<accession>A0A177AKF9</accession>
<dbReference type="GeneID" id="36284013"/>
<evidence type="ECO:0000313" key="1">
    <source>
        <dbReference type="EMBL" id="OAF62569.1"/>
    </source>
</evidence>
<dbReference type="RefSeq" id="XP_024327841.1">
    <property type="nucleotide sequence ID" value="XM_024464607.1"/>
</dbReference>
<reference evidence="1" key="1">
    <citation type="submission" date="2016-03" db="EMBL/GenBank/DDBJ databases">
        <title>Updated assembly of Pseudogymnoascus destructans, the fungus causing white-nose syndrome of bats.</title>
        <authorList>
            <person name="Palmer J.M."/>
            <person name="Drees K.P."/>
            <person name="Foster J.T."/>
            <person name="Lindner D.L."/>
        </authorList>
    </citation>
    <scope>NUCLEOTIDE SEQUENCE [LARGE SCALE GENOMIC DNA]</scope>
    <source>
        <strain evidence="1">20631-21</strain>
    </source>
</reference>
<organism evidence="1">
    <name type="scientific">Pseudogymnoascus destructans</name>
    <dbReference type="NCBI Taxonomy" id="655981"/>
    <lineage>
        <taxon>Eukaryota</taxon>
        <taxon>Fungi</taxon>
        <taxon>Dikarya</taxon>
        <taxon>Ascomycota</taxon>
        <taxon>Pezizomycotina</taxon>
        <taxon>Leotiomycetes</taxon>
        <taxon>Thelebolales</taxon>
        <taxon>Thelebolaceae</taxon>
        <taxon>Pseudogymnoascus</taxon>
    </lineage>
</organism>
<dbReference type="EMBL" id="KV441387">
    <property type="protein sequence ID" value="OAF62569.1"/>
    <property type="molecule type" value="Genomic_DNA"/>
</dbReference>
<dbReference type="Proteomes" id="UP000077154">
    <property type="component" value="Unassembled WGS sequence"/>
</dbReference>
<dbReference type="AlphaFoldDB" id="A0A177AKF9"/>
<name>A0A177AKF9_9PEZI</name>
<gene>
    <name evidence="1" type="ORF">VC83_00920</name>
</gene>
<sequence length="147" mass="16394">MVLSFSSLTSLSLAPEYTKYLIFLSIQQPPTTLSLHTVNTRNPNLENSISAISTTQTLPLHPYYTQITQYPIFPRIHCAPTQNYSLIYRSHPHLSAPAARLHLYASAPPPTSKKLAPVSLQKHDKPSPDTPFAFCLELSCSGLVERF</sequence>
<proteinExistence type="predicted"/>
<protein>
    <submittedName>
        <fullName evidence="1">Uncharacterized protein</fullName>
    </submittedName>
</protein>